<dbReference type="SMART" id="SM00317">
    <property type="entry name" value="SET"/>
    <property type="match status" value="1"/>
</dbReference>
<comment type="caution">
    <text evidence="3">The sequence shown here is derived from an EMBL/GenBank/DDBJ whole genome shotgun (WGS) entry which is preliminary data.</text>
</comment>
<dbReference type="PROSITE" id="PS50280">
    <property type="entry name" value="SET"/>
    <property type="match status" value="1"/>
</dbReference>
<dbReference type="InterPro" id="IPR001214">
    <property type="entry name" value="SET_dom"/>
</dbReference>
<dbReference type="STRING" id="503106.A0A218YY82"/>
<dbReference type="InterPro" id="IPR046341">
    <property type="entry name" value="SET_dom_sf"/>
</dbReference>
<dbReference type="InParanoid" id="A0A218YY82"/>
<dbReference type="EMBL" id="MZNU01000326">
    <property type="protein sequence ID" value="OWP00350.1"/>
    <property type="molecule type" value="Genomic_DNA"/>
</dbReference>
<feature type="region of interest" description="Disordered" evidence="1">
    <location>
        <begin position="180"/>
        <end position="204"/>
    </location>
</feature>
<accession>A0A218YY82</accession>
<dbReference type="CDD" id="cd10540">
    <property type="entry name" value="SET_SpSet7-like"/>
    <property type="match status" value="1"/>
</dbReference>
<feature type="domain" description="SET" evidence="2">
    <location>
        <begin position="44"/>
        <end position="173"/>
    </location>
</feature>
<dbReference type="OrthoDB" id="3180714at2759"/>
<dbReference type="SUPFAM" id="SSF82199">
    <property type="entry name" value="SET domain"/>
    <property type="match status" value="1"/>
</dbReference>
<organism evidence="3 4">
    <name type="scientific">Diplocarpon coronariae</name>
    <dbReference type="NCBI Taxonomy" id="2795749"/>
    <lineage>
        <taxon>Eukaryota</taxon>
        <taxon>Fungi</taxon>
        <taxon>Dikarya</taxon>
        <taxon>Ascomycota</taxon>
        <taxon>Pezizomycotina</taxon>
        <taxon>Leotiomycetes</taxon>
        <taxon>Helotiales</taxon>
        <taxon>Drepanopezizaceae</taxon>
        <taxon>Diplocarpon</taxon>
    </lineage>
</organism>
<dbReference type="Proteomes" id="UP000242519">
    <property type="component" value="Unassembled WGS sequence"/>
</dbReference>
<gene>
    <name evidence="3" type="ORF">B2J93_3900</name>
</gene>
<feature type="compositionally biased region" description="Basic and acidic residues" evidence="1">
    <location>
        <begin position="180"/>
        <end position="189"/>
    </location>
</feature>
<evidence type="ECO:0000313" key="3">
    <source>
        <dbReference type="EMBL" id="OWP00350.1"/>
    </source>
</evidence>
<dbReference type="AlphaFoldDB" id="A0A218YY82"/>
<reference evidence="3 4" key="1">
    <citation type="submission" date="2017-04" db="EMBL/GenBank/DDBJ databases">
        <title>Draft genome sequence of Marssonina coronaria NL1: causal agent of apple blotch.</title>
        <authorList>
            <person name="Cheng Q."/>
        </authorList>
    </citation>
    <scope>NUCLEOTIDE SEQUENCE [LARGE SCALE GENOMIC DNA]</scope>
    <source>
        <strain evidence="3 4">NL1</strain>
    </source>
</reference>
<dbReference type="Gene3D" id="2.170.270.10">
    <property type="entry name" value="SET domain"/>
    <property type="match status" value="1"/>
</dbReference>
<keyword evidence="4" id="KW-1185">Reference proteome</keyword>
<evidence type="ECO:0000259" key="2">
    <source>
        <dbReference type="PROSITE" id="PS50280"/>
    </source>
</evidence>
<dbReference type="Pfam" id="PF00856">
    <property type="entry name" value="SET"/>
    <property type="match status" value="1"/>
</dbReference>
<evidence type="ECO:0000313" key="4">
    <source>
        <dbReference type="Proteomes" id="UP000242519"/>
    </source>
</evidence>
<sequence>MSKGDINNGDAKKESIPLKRTEGLVLVLETPKGIGRLNLFTRRRKLEKTITNLIIGRGVFASRDIPGRTVLEVSPVLVLDPVENEKYIKNTMLFNYTYNWPYIPSPTELGGHGPGSMKPPSITQAVILGVGSMFNHSNLRQNVGWERDVTNLLVTYIALRDIKAGEELCISYGQRLTFKDKDKEEKEPQTDDPTDALNAIDLID</sequence>
<name>A0A218YY82_9HELO</name>
<evidence type="ECO:0000256" key="1">
    <source>
        <dbReference type="SAM" id="MobiDB-lite"/>
    </source>
</evidence>
<protein>
    <recommendedName>
        <fullName evidence="2">SET domain-containing protein</fullName>
    </recommendedName>
</protein>
<proteinExistence type="predicted"/>